<evidence type="ECO:0000256" key="9">
    <source>
        <dbReference type="ARBA" id="ARBA00023286"/>
    </source>
</evidence>
<name>A0A250XM58_9CHLO</name>
<feature type="region of interest" description="Disordered" evidence="11">
    <location>
        <begin position="456"/>
        <end position="490"/>
    </location>
</feature>
<evidence type="ECO:0000256" key="10">
    <source>
        <dbReference type="ARBA" id="ARBA00023303"/>
    </source>
</evidence>
<feature type="region of interest" description="Disordered" evidence="11">
    <location>
        <begin position="576"/>
        <end position="595"/>
    </location>
</feature>
<feature type="signal peptide" evidence="13">
    <location>
        <begin position="1"/>
        <end position="18"/>
    </location>
</feature>
<keyword evidence="9" id="KW-1071">Ligand-gated ion channel</keyword>
<keyword evidence="13" id="KW-0732">Signal</keyword>
<keyword evidence="4 12" id="KW-1133">Transmembrane helix</keyword>
<feature type="compositionally biased region" description="Basic and acidic residues" evidence="11">
    <location>
        <begin position="463"/>
        <end position="479"/>
    </location>
</feature>
<evidence type="ECO:0000256" key="5">
    <source>
        <dbReference type="ARBA" id="ARBA00023065"/>
    </source>
</evidence>
<dbReference type="Proteomes" id="UP000232323">
    <property type="component" value="Unassembled WGS sequence"/>
</dbReference>
<dbReference type="Gene3D" id="1.10.287.70">
    <property type="match status" value="1"/>
</dbReference>
<feature type="chain" id="PRO_5013123554" description="Ionotropic glutamate receptor C-terminal domain-containing protein" evidence="13">
    <location>
        <begin position="19"/>
        <end position="595"/>
    </location>
</feature>
<dbReference type="PANTHER" id="PTHR18966">
    <property type="entry name" value="IONOTROPIC GLUTAMATE RECEPTOR"/>
    <property type="match status" value="1"/>
</dbReference>
<dbReference type="EMBL" id="BEGY01000116">
    <property type="protein sequence ID" value="GAX84113.1"/>
    <property type="molecule type" value="Genomic_DNA"/>
</dbReference>
<evidence type="ECO:0000256" key="8">
    <source>
        <dbReference type="ARBA" id="ARBA00023180"/>
    </source>
</evidence>
<gene>
    <name evidence="15" type="ORF">CEUSTIGMA_g11536.t1</name>
</gene>
<evidence type="ECO:0000256" key="4">
    <source>
        <dbReference type="ARBA" id="ARBA00022989"/>
    </source>
</evidence>
<evidence type="ECO:0000256" key="2">
    <source>
        <dbReference type="ARBA" id="ARBA00022448"/>
    </source>
</evidence>
<dbReference type="InterPro" id="IPR001320">
    <property type="entry name" value="Iontro_rcpt_C"/>
</dbReference>
<accession>A0A250XM58</accession>
<dbReference type="GO" id="GO:0016020">
    <property type="term" value="C:membrane"/>
    <property type="evidence" value="ECO:0007669"/>
    <property type="project" value="UniProtKB-SubCell"/>
</dbReference>
<evidence type="ECO:0000256" key="11">
    <source>
        <dbReference type="SAM" id="MobiDB-lite"/>
    </source>
</evidence>
<organism evidence="15 16">
    <name type="scientific">Chlamydomonas eustigma</name>
    <dbReference type="NCBI Taxonomy" id="1157962"/>
    <lineage>
        <taxon>Eukaryota</taxon>
        <taxon>Viridiplantae</taxon>
        <taxon>Chlorophyta</taxon>
        <taxon>core chlorophytes</taxon>
        <taxon>Chlorophyceae</taxon>
        <taxon>CS clade</taxon>
        <taxon>Chlamydomonadales</taxon>
        <taxon>Chlamydomonadaceae</taxon>
        <taxon>Chlamydomonas</taxon>
    </lineage>
</organism>
<keyword evidence="16" id="KW-1185">Reference proteome</keyword>
<keyword evidence="5" id="KW-0406">Ion transport</keyword>
<proteinExistence type="predicted"/>
<evidence type="ECO:0000313" key="15">
    <source>
        <dbReference type="EMBL" id="GAX84113.1"/>
    </source>
</evidence>
<evidence type="ECO:0000256" key="3">
    <source>
        <dbReference type="ARBA" id="ARBA00022692"/>
    </source>
</evidence>
<keyword evidence="10" id="KW-0407">Ion channel</keyword>
<dbReference type="InterPro" id="IPR015683">
    <property type="entry name" value="Ionotropic_Glu_rcpt"/>
</dbReference>
<reference evidence="15 16" key="1">
    <citation type="submission" date="2017-08" db="EMBL/GenBank/DDBJ databases">
        <title>Acidophilic green algal genome provides insights into adaptation to an acidic environment.</title>
        <authorList>
            <person name="Hirooka S."/>
            <person name="Hirose Y."/>
            <person name="Kanesaki Y."/>
            <person name="Higuchi S."/>
            <person name="Fujiwara T."/>
            <person name="Onuma R."/>
            <person name="Era A."/>
            <person name="Ohbayashi R."/>
            <person name="Uzuka A."/>
            <person name="Nozaki H."/>
            <person name="Yoshikawa H."/>
            <person name="Miyagishima S.Y."/>
        </authorList>
    </citation>
    <scope>NUCLEOTIDE SEQUENCE [LARGE SCALE GENOMIC DNA]</scope>
    <source>
        <strain evidence="15 16">NIES-2499</strain>
    </source>
</reference>
<comment type="subcellular location">
    <subcellularLocation>
        <location evidence="1">Membrane</location>
        <topology evidence="1">Multi-pass membrane protein</topology>
    </subcellularLocation>
</comment>
<feature type="domain" description="Ionotropic glutamate receptor C-terminal" evidence="14">
    <location>
        <begin position="158"/>
        <end position="433"/>
    </location>
</feature>
<keyword evidence="7" id="KW-0675">Receptor</keyword>
<feature type="compositionally biased region" description="Polar residues" evidence="11">
    <location>
        <begin position="581"/>
        <end position="595"/>
    </location>
</feature>
<keyword evidence="6 12" id="KW-0472">Membrane</keyword>
<dbReference type="SUPFAM" id="SSF53850">
    <property type="entry name" value="Periplasmic binding protein-like II"/>
    <property type="match status" value="1"/>
</dbReference>
<evidence type="ECO:0000256" key="6">
    <source>
        <dbReference type="ARBA" id="ARBA00023136"/>
    </source>
</evidence>
<dbReference type="GO" id="GO:0015276">
    <property type="term" value="F:ligand-gated monoatomic ion channel activity"/>
    <property type="evidence" value="ECO:0007669"/>
    <property type="project" value="InterPro"/>
</dbReference>
<dbReference type="STRING" id="1157962.A0A250XM58"/>
<dbReference type="Pfam" id="PF00060">
    <property type="entry name" value="Lig_chan"/>
    <property type="match status" value="1"/>
</dbReference>
<evidence type="ECO:0000259" key="14">
    <source>
        <dbReference type="Pfam" id="PF00060"/>
    </source>
</evidence>
<comment type="caution">
    <text evidence="15">The sequence shown here is derived from an EMBL/GenBank/DDBJ whole genome shotgun (WGS) entry which is preliminary data.</text>
</comment>
<protein>
    <recommendedName>
        <fullName evidence="14">Ionotropic glutamate receptor C-terminal domain-containing protein</fullName>
    </recommendedName>
</protein>
<dbReference type="AlphaFoldDB" id="A0A250XM58"/>
<keyword evidence="8" id="KW-0325">Glycoprotein</keyword>
<keyword evidence="2" id="KW-0813">Transport</keyword>
<sequence>MIFVLLFALKWHVRLTIGQGITTTYMASKPHRNICTSQTTPLDLCGLNGTVTGFSGFELELFIMVANMLWKEGHLEWAPGNWSFWCFPFDALFADLENTDQAERFCDIGVSGIYQSNLEGQQSVVKGTNVTYLEGGFRIMIVKQTAAYLWGFIYPLDWKVWIVMFASPVVIAVALLLLETAPSSVATVACHRPQSSSQQGVVVQEPAKPEAADVADTLKRFSEVQWATLGLTVRGIFTLSPHTSGGRVLSSTAFFASILMASIYTSAFFSSRTVKSLQGQVSSLQDLSNRPVGVYTGAAHILSIFPLQDIIQIPWDSLADEQNILKLLRTGQLDAILFDAPFVDYQTSVNCDMYEVGPLFLPTPYTFLFPYDTPDNYIQLFNNVLSTLVKDGTTLQLKSAYITNAEKCSNKGDSAMPTTVTVSNVGGVWVLLASCVGLGAVVNLIAGCSIMRQQKHQQKQVRNKAEGSLKESDQRHPEADTASAVSEDVDRTTTSLAGLCSLAETPNKKDASFKASPPNSQTSNLDYSIEKAYHRLFEVETRLRHMPLELEAILDQKMTDLRADLAGVMTHQLKRAGASGGMSNNNRANKQHQNS</sequence>
<dbReference type="OrthoDB" id="537665at2759"/>
<evidence type="ECO:0000256" key="7">
    <source>
        <dbReference type="ARBA" id="ARBA00023170"/>
    </source>
</evidence>
<evidence type="ECO:0000313" key="16">
    <source>
        <dbReference type="Proteomes" id="UP000232323"/>
    </source>
</evidence>
<evidence type="ECO:0000256" key="12">
    <source>
        <dbReference type="SAM" id="Phobius"/>
    </source>
</evidence>
<evidence type="ECO:0000256" key="13">
    <source>
        <dbReference type="SAM" id="SignalP"/>
    </source>
</evidence>
<feature type="transmembrane region" description="Helical" evidence="12">
    <location>
        <begin position="426"/>
        <end position="450"/>
    </location>
</feature>
<evidence type="ECO:0000256" key="1">
    <source>
        <dbReference type="ARBA" id="ARBA00004141"/>
    </source>
</evidence>
<keyword evidence="3 12" id="KW-0812">Transmembrane</keyword>